<gene>
    <name evidence="1" type="ORF">E2980_21280</name>
</gene>
<dbReference type="RefSeq" id="WP_135154262.1">
    <property type="nucleotide sequence ID" value="NZ_SOMN01000043.1"/>
</dbReference>
<evidence type="ECO:0000313" key="1">
    <source>
        <dbReference type="EMBL" id="TFE22685.1"/>
    </source>
</evidence>
<evidence type="ECO:0008006" key="3">
    <source>
        <dbReference type="Google" id="ProtNLM"/>
    </source>
</evidence>
<protein>
    <recommendedName>
        <fullName evidence="3">Discoidin domain-containing protein</fullName>
    </recommendedName>
</protein>
<reference evidence="1 2" key="1">
    <citation type="submission" date="2019-03" db="EMBL/GenBank/DDBJ databases">
        <title>Cohnella endophytica sp. nov., a novel endophytic bacterium isolated from bark of Sonneratia apetala.</title>
        <authorList>
            <person name="Tuo L."/>
        </authorList>
    </citation>
    <scope>NUCLEOTIDE SEQUENCE [LARGE SCALE GENOMIC DNA]</scope>
    <source>
        <strain evidence="1 2">CCTCC AB 208254</strain>
    </source>
</reference>
<sequence>MYVSKDGEHWGEPSCCGEGASPSIATSLTEQTARFVKVVLTEANDSWWSISEVKIAKFGKVTEALPVETGSLDRSAWVVTGESAQAILDGNPDTRWSTGNGGSMTL</sequence>
<name>A0A4Y8LNV3_9BACL</name>
<organism evidence="1 2">
    <name type="scientific">Cohnella luojiensis</name>
    <dbReference type="NCBI Taxonomy" id="652876"/>
    <lineage>
        <taxon>Bacteria</taxon>
        <taxon>Bacillati</taxon>
        <taxon>Bacillota</taxon>
        <taxon>Bacilli</taxon>
        <taxon>Bacillales</taxon>
        <taxon>Paenibacillaceae</taxon>
        <taxon>Cohnella</taxon>
    </lineage>
</organism>
<proteinExistence type="predicted"/>
<evidence type="ECO:0000313" key="2">
    <source>
        <dbReference type="Proteomes" id="UP000297900"/>
    </source>
</evidence>
<accession>A0A4Y8LNV3</accession>
<keyword evidence="2" id="KW-1185">Reference proteome</keyword>
<dbReference type="SUPFAM" id="SSF49785">
    <property type="entry name" value="Galactose-binding domain-like"/>
    <property type="match status" value="1"/>
</dbReference>
<dbReference type="OrthoDB" id="52286at2"/>
<dbReference type="Gene3D" id="2.60.120.260">
    <property type="entry name" value="Galactose-binding domain-like"/>
    <property type="match status" value="1"/>
</dbReference>
<comment type="caution">
    <text evidence="1">The sequence shown here is derived from an EMBL/GenBank/DDBJ whole genome shotgun (WGS) entry which is preliminary data.</text>
</comment>
<dbReference type="Proteomes" id="UP000297900">
    <property type="component" value="Unassembled WGS sequence"/>
</dbReference>
<dbReference type="EMBL" id="SOMN01000043">
    <property type="protein sequence ID" value="TFE22685.1"/>
    <property type="molecule type" value="Genomic_DNA"/>
</dbReference>
<dbReference type="AlphaFoldDB" id="A0A4Y8LNV3"/>
<dbReference type="InterPro" id="IPR008979">
    <property type="entry name" value="Galactose-bd-like_sf"/>
</dbReference>